<feature type="domain" description="SLH" evidence="1">
    <location>
        <begin position="1045"/>
        <end position="1100"/>
    </location>
</feature>
<dbReference type="InterPro" id="IPR051465">
    <property type="entry name" value="Cell_Envelope_Struct_Comp"/>
</dbReference>
<dbReference type="EMBL" id="CP126084">
    <property type="protein sequence ID" value="WHX50064.1"/>
    <property type="molecule type" value="Genomic_DNA"/>
</dbReference>
<dbReference type="RefSeq" id="WP_007130934.1">
    <property type="nucleotide sequence ID" value="NZ_CP126084.1"/>
</dbReference>
<sequence>MRPFKSSVLLAALVLFFGWTWTQLFGNVGISVQAADDGAFAPLSSDFAGGSGTEEAPYIIETAEQLNKVRDYLDAHFKLGADINLSTYSSGEGWLPIATEYSSPFTGTFDGNGYQITGLKINREDENYQSLFGVTSETAVIRNVHLEVVEIKGYDYIGGLVGYSYGMIENSTVTGTLIRGEMKVGGLAGIVRNDVIGSSAHIEVVGEREVGGLAGLFRGSTGKKITIRDSFATGDVAGINNLVGGLVGIISSGNIGSVNEITNSYATGEVNGDQLVGGFVGKAEALPSGVVRIKNSYATGNVNGKQYVGGLIGFNVTNGYDSPISSVIEVEHCYATGKVTGHSETGGLVGANNEYEERGNIIEVAGSYWLTDSYTDGELPDNGIGIPVEEADLRDPETFKDWDLTEGWYQYDGHRPFLQWQNPLISWAASIANDQLNLDDKTHITVNTEHQNGDRYNATTTARYSVDPDDPEIVRVDPNGEVSTVKGGKATITVSLFDKSETLDIVVDSGNPEPPTITLHPDGWTNAAKVEVAIDHSAANPRQTDVHTIRVKVGDKEWEDRAFNGTPIRLEVTEEGQTKIQAQAMDDIGNKSTIVERTVKISRSGLKLDVDLYFTDNDSKAYPSGTWTNQSVTAAVYASHDHGIALRPIAYSLDEGAAWEIYHDPLDFTTEGQYSLWFRVEDVLGNEMSEHVLIRIDHTNPEIELKPDGDETLSRTISSQVNVKDDGSGIDAASLRYVWSTSSDPLDEHAYWQPFINQSTLSHADKNGGDWYLHIYAKDQVGQESYRISRRFRLEREPVSSEPPSPPVYIRSGNATLRELILSEGALIPEFSGDITTYKALIPHDADSIQLTIRAAHHQAGISVNGRQVRSDQGSIRIPLHTDTDIIDIVVTAEDGTRRTYSITVERMQEEMPDPPSPEPLFADIAGHWAEPFIQEAYAKGIIAGYPDGTFRPDHAVTRAEFTLMLVRALRLEGEAGGDAPAFADGEQIGEWAKQAIDLAARAGIVSGYEDGTFRPGRPVTRVEMAVMIARATGAELTDHTHTRFADDARIPAWAKSYVEEVRIMGIIHGRDRNLFAPNETLTRAEAVTSILRLLELLSQ</sequence>
<evidence type="ECO:0000313" key="3">
    <source>
        <dbReference type="Proteomes" id="UP001177943"/>
    </source>
</evidence>
<feature type="domain" description="SLH" evidence="1">
    <location>
        <begin position="917"/>
        <end position="980"/>
    </location>
</feature>
<dbReference type="Pfam" id="PF12733">
    <property type="entry name" value="Cadherin-like"/>
    <property type="match status" value="1"/>
</dbReference>
<organism evidence="2 3">
    <name type="scientific">Paenibacillus woosongensis</name>
    <dbReference type="NCBI Taxonomy" id="307580"/>
    <lineage>
        <taxon>Bacteria</taxon>
        <taxon>Bacillati</taxon>
        <taxon>Bacillota</taxon>
        <taxon>Bacilli</taxon>
        <taxon>Bacillales</taxon>
        <taxon>Paenibacillaceae</taxon>
        <taxon>Paenibacillus</taxon>
    </lineage>
</organism>
<dbReference type="Pfam" id="PF07581">
    <property type="entry name" value="Glug"/>
    <property type="match status" value="2"/>
</dbReference>
<evidence type="ECO:0000313" key="2">
    <source>
        <dbReference type="EMBL" id="WHX50064.1"/>
    </source>
</evidence>
<protein>
    <submittedName>
        <fullName evidence="2">S-layer homology domain-containing protein</fullName>
    </submittedName>
</protein>
<dbReference type="KEGG" id="pwn:QNH46_05185"/>
<dbReference type="InterPro" id="IPR011493">
    <property type="entry name" value="GLUG"/>
</dbReference>
<dbReference type="GeneID" id="95408009"/>
<dbReference type="Gene3D" id="2.160.20.110">
    <property type="match status" value="2"/>
</dbReference>
<dbReference type="InterPro" id="IPR025883">
    <property type="entry name" value="Cadherin-like_domain"/>
</dbReference>
<accession>A0AA95L1L6</accession>
<dbReference type="AlphaFoldDB" id="A0AA95L1L6"/>
<dbReference type="InterPro" id="IPR001119">
    <property type="entry name" value="SLH_dom"/>
</dbReference>
<dbReference type="PROSITE" id="PS51272">
    <property type="entry name" value="SLH"/>
    <property type="match status" value="3"/>
</dbReference>
<gene>
    <name evidence="2" type="ORF">QNH46_05185</name>
</gene>
<dbReference type="Pfam" id="PF00395">
    <property type="entry name" value="SLH"/>
    <property type="match status" value="3"/>
</dbReference>
<name>A0AA95L1L6_9BACL</name>
<proteinExistence type="predicted"/>
<feature type="domain" description="SLH" evidence="1">
    <location>
        <begin position="981"/>
        <end position="1043"/>
    </location>
</feature>
<reference evidence="2" key="1">
    <citation type="submission" date="2023-05" db="EMBL/GenBank/DDBJ databases">
        <title>Comparative genomics of Bacillaceae isolates and their secondary metabolite potential.</title>
        <authorList>
            <person name="Song L."/>
            <person name="Nielsen L.J."/>
            <person name="Mohite O."/>
            <person name="Xu X."/>
            <person name="Weber T."/>
            <person name="Kovacs A.T."/>
        </authorList>
    </citation>
    <scope>NUCLEOTIDE SEQUENCE</scope>
    <source>
        <strain evidence="2">B2_4</strain>
    </source>
</reference>
<dbReference type="PANTHER" id="PTHR43308:SF5">
    <property type="entry name" value="S-LAYER PROTEIN _ PEPTIDOGLYCAN ENDO-BETA-N-ACETYLGLUCOSAMINIDASE"/>
    <property type="match status" value="1"/>
</dbReference>
<dbReference type="Gene3D" id="2.60.40.1080">
    <property type="match status" value="1"/>
</dbReference>
<evidence type="ECO:0000259" key="1">
    <source>
        <dbReference type="PROSITE" id="PS51272"/>
    </source>
</evidence>
<dbReference type="Proteomes" id="UP001177943">
    <property type="component" value="Chromosome"/>
</dbReference>
<dbReference type="PANTHER" id="PTHR43308">
    <property type="entry name" value="OUTER MEMBRANE PROTEIN ALPHA-RELATED"/>
    <property type="match status" value="1"/>
</dbReference>